<keyword evidence="1" id="KW-0175">Coiled coil</keyword>
<feature type="non-terminal residue" evidence="3">
    <location>
        <position position="1"/>
    </location>
</feature>
<dbReference type="Proteomes" id="UP000219922">
    <property type="component" value="Unassembled WGS sequence"/>
</dbReference>
<feature type="region of interest" description="Disordered" evidence="2">
    <location>
        <begin position="1"/>
        <end position="21"/>
    </location>
</feature>
<organism evidence="3 4">
    <name type="scientific">Bacillus cereus</name>
    <dbReference type="NCBI Taxonomy" id="1396"/>
    <lineage>
        <taxon>Bacteria</taxon>
        <taxon>Bacillati</taxon>
        <taxon>Bacillota</taxon>
        <taxon>Bacilli</taxon>
        <taxon>Bacillales</taxon>
        <taxon>Bacillaceae</taxon>
        <taxon>Bacillus</taxon>
        <taxon>Bacillus cereus group</taxon>
    </lineage>
</organism>
<gene>
    <name evidence="3" type="ORF">CON36_30465</name>
</gene>
<protein>
    <submittedName>
        <fullName evidence="3">Uncharacterized protein</fullName>
    </submittedName>
</protein>
<evidence type="ECO:0000256" key="2">
    <source>
        <dbReference type="SAM" id="MobiDB-lite"/>
    </source>
</evidence>
<evidence type="ECO:0000313" key="3">
    <source>
        <dbReference type="EMBL" id="PDZ95054.1"/>
    </source>
</evidence>
<proteinExistence type="predicted"/>
<sequence>EFVHKKEADLTTESTAIASPEETHLSEKIPFDIDELILFLNNYKHLIVENENLNKKLVEVEKGKQVAEQQLNEIKQELILEGNDFGALFTFLQRAQSLARIVDKKEVNKVEEAAV</sequence>
<dbReference type="EMBL" id="NVMX01000070">
    <property type="protein sequence ID" value="PDZ95054.1"/>
    <property type="molecule type" value="Genomic_DNA"/>
</dbReference>
<dbReference type="RefSeq" id="WP_170953035.1">
    <property type="nucleotide sequence ID" value="NZ_NVMX01000070.1"/>
</dbReference>
<accession>A0A9X6STP0</accession>
<name>A0A9X6STP0_BACCE</name>
<reference evidence="3 4" key="1">
    <citation type="submission" date="2017-09" db="EMBL/GenBank/DDBJ databases">
        <title>Large-scale bioinformatics analysis of Bacillus genomes uncovers conserved roles of natural products in bacterial physiology.</title>
        <authorList>
            <consortium name="Agbiome Team Llc"/>
            <person name="Bleich R.M."/>
            <person name="Grubbs K.J."/>
            <person name="Santa Maria K.C."/>
            <person name="Allen S.E."/>
            <person name="Farag S."/>
            <person name="Shank E.A."/>
            <person name="Bowers A."/>
        </authorList>
    </citation>
    <scope>NUCLEOTIDE SEQUENCE [LARGE SCALE GENOMIC DNA]</scope>
    <source>
        <strain evidence="3 4">AFS092789</strain>
    </source>
</reference>
<evidence type="ECO:0000313" key="4">
    <source>
        <dbReference type="Proteomes" id="UP000219922"/>
    </source>
</evidence>
<comment type="caution">
    <text evidence="3">The sequence shown here is derived from an EMBL/GenBank/DDBJ whole genome shotgun (WGS) entry which is preliminary data.</text>
</comment>
<dbReference type="AlphaFoldDB" id="A0A9X6STP0"/>
<feature type="coiled-coil region" evidence="1">
    <location>
        <begin position="50"/>
        <end position="77"/>
    </location>
</feature>
<evidence type="ECO:0000256" key="1">
    <source>
        <dbReference type="SAM" id="Coils"/>
    </source>
</evidence>